<dbReference type="EMBL" id="AJYA01000002">
    <property type="protein sequence ID" value="EIM78699.1"/>
    <property type="molecule type" value="Genomic_DNA"/>
</dbReference>
<keyword evidence="2" id="KW-1185">Reference proteome</keyword>
<dbReference type="Gene3D" id="3.30.930.10">
    <property type="entry name" value="Bira Bifunctional Protein, Domain 2"/>
    <property type="match status" value="1"/>
</dbReference>
<evidence type="ECO:0000313" key="2">
    <source>
        <dbReference type="Proteomes" id="UP000005551"/>
    </source>
</evidence>
<name>I5CA47_9BACT</name>
<dbReference type="Proteomes" id="UP000005551">
    <property type="component" value="Unassembled WGS sequence"/>
</dbReference>
<dbReference type="AlphaFoldDB" id="I5CA47"/>
<dbReference type="GO" id="GO:0016740">
    <property type="term" value="F:transferase activity"/>
    <property type="evidence" value="ECO:0007669"/>
    <property type="project" value="UniProtKB-KW"/>
</dbReference>
<keyword evidence="1" id="KW-0808">Transferase</keyword>
<evidence type="ECO:0000313" key="1">
    <source>
        <dbReference type="EMBL" id="EIM78699.1"/>
    </source>
</evidence>
<gene>
    <name evidence="1" type="ORF">A3SI_01416</name>
</gene>
<protein>
    <submittedName>
        <fullName evidence="1">Octanoyltransferase</fullName>
    </submittedName>
</protein>
<accession>I5CA47</accession>
<dbReference type="InterPro" id="IPR045864">
    <property type="entry name" value="aa-tRNA-synth_II/BPL/LPL"/>
</dbReference>
<organism evidence="1 2">
    <name type="scientific">Nitritalea halalkaliphila LW7</name>
    <dbReference type="NCBI Taxonomy" id="1189621"/>
    <lineage>
        <taxon>Bacteria</taxon>
        <taxon>Pseudomonadati</taxon>
        <taxon>Bacteroidota</taxon>
        <taxon>Cytophagia</taxon>
        <taxon>Cytophagales</taxon>
        <taxon>Cyclobacteriaceae</taxon>
        <taxon>Nitritalea</taxon>
    </lineage>
</organism>
<sequence length="111" mass="13136">MNIHINRNVYFEDLGLRDYKEVWDEQERRFQAIVNRKIENRRLSEAEQVPTENHLLFVEHPHVYTLGKSGRPSIFYSPKSGYRPFKPVFIRLIAGGTSPIMDRGSWSPTRF</sequence>
<reference evidence="1 2" key="1">
    <citation type="submission" date="2012-05" db="EMBL/GenBank/DDBJ databases">
        <title>Genome sequence of Nitritalea halalkaliphila LW7.</title>
        <authorList>
            <person name="Jangir P.K."/>
            <person name="Singh A."/>
            <person name="Shivaji S."/>
            <person name="Sharma R."/>
        </authorList>
    </citation>
    <scope>NUCLEOTIDE SEQUENCE [LARGE SCALE GENOMIC DNA]</scope>
    <source>
        <strain evidence="1 2">LW7</strain>
    </source>
</reference>
<proteinExistence type="predicted"/>
<dbReference type="STRING" id="1189621.A3SI_01416"/>
<comment type="caution">
    <text evidence="1">The sequence shown here is derived from an EMBL/GenBank/DDBJ whole genome shotgun (WGS) entry which is preliminary data.</text>
</comment>
<dbReference type="PATRIC" id="fig|1189621.3.peg.294"/>
<dbReference type="SUPFAM" id="SSF55681">
    <property type="entry name" value="Class II aaRS and biotin synthetases"/>
    <property type="match status" value="1"/>
</dbReference>